<organism evidence="2 3">
    <name type="scientific">Actinacidiphila glaucinigra</name>
    <dbReference type="NCBI Taxonomy" id="235986"/>
    <lineage>
        <taxon>Bacteria</taxon>
        <taxon>Bacillati</taxon>
        <taxon>Actinomycetota</taxon>
        <taxon>Actinomycetes</taxon>
        <taxon>Kitasatosporales</taxon>
        <taxon>Streptomycetaceae</taxon>
        <taxon>Actinacidiphila</taxon>
    </lineage>
</organism>
<sequence>MRIRATVAAVSGALALASLAVPAAQASGKPGTADLRTFAAKAAADEVVGDTRITKVVVNGGNEIVLGTTATKTVTLAVTATDPSGIEDVFAVLWHGTDLESPEGVDGGVVQNEDRAKCTVSSTAPAVSTCKLTFTFDPAADLYKNELAGTWKVAVGALAKDEDGVVKEAVTTTKVKRNAKLTVNATPEPVKKGKTITVTGKLTRANWDDNLYHGYTSQSVQLQFRKKGTSTYKTVKTVKSSSTGALKTTVKASTDGYWRYNFVGTSTTGKVVTAADFVDVK</sequence>
<accession>A0A239B3L7</accession>
<dbReference type="InterPro" id="IPR043761">
    <property type="entry name" value="DUF5707"/>
</dbReference>
<protein>
    <recommendedName>
        <fullName evidence="4">Calcium-binding protein</fullName>
    </recommendedName>
</protein>
<feature type="chain" id="PRO_5012263573" description="Calcium-binding protein" evidence="1">
    <location>
        <begin position="27"/>
        <end position="281"/>
    </location>
</feature>
<evidence type="ECO:0000256" key="1">
    <source>
        <dbReference type="SAM" id="SignalP"/>
    </source>
</evidence>
<dbReference type="Proteomes" id="UP000198280">
    <property type="component" value="Unassembled WGS sequence"/>
</dbReference>
<dbReference type="RefSeq" id="WP_089222486.1">
    <property type="nucleotide sequence ID" value="NZ_FZOF01000002.1"/>
</dbReference>
<reference evidence="2 3" key="1">
    <citation type="submission" date="2017-06" db="EMBL/GenBank/DDBJ databases">
        <authorList>
            <person name="Kim H.J."/>
            <person name="Triplett B.A."/>
        </authorList>
    </citation>
    <scope>NUCLEOTIDE SEQUENCE [LARGE SCALE GENOMIC DNA]</scope>
    <source>
        <strain evidence="2 3">CGMCC 4.1858</strain>
    </source>
</reference>
<evidence type="ECO:0008006" key="4">
    <source>
        <dbReference type="Google" id="ProtNLM"/>
    </source>
</evidence>
<dbReference type="OrthoDB" id="3296851at2"/>
<keyword evidence="1" id="KW-0732">Signal</keyword>
<evidence type="ECO:0000313" key="2">
    <source>
        <dbReference type="EMBL" id="SNS02171.1"/>
    </source>
</evidence>
<dbReference type="AlphaFoldDB" id="A0A239B3L7"/>
<proteinExistence type="predicted"/>
<evidence type="ECO:0000313" key="3">
    <source>
        <dbReference type="Proteomes" id="UP000198280"/>
    </source>
</evidence>
<dbReference type="EMBL" id="FZOF01000002">
    <property type="protein sequence ID" value="SNS02171.1"/>
    <property type="molecule type" value="Genomic_DNA"/>
</dbReference>
<keyword evidence="3" id="KW-1185">Reference proteome</keyword>
<feature type="signal peptide" evidence="1">
    <location>
        <begin position="1"/>
        <end position="26"/>
    </location>
</feature>
<dbReference type="Pfam" id="PF18968">
    <property type="entry name" value="DUF5707"/>
    <property type="match status" value="1"/>
</dbReference>
<gene>
    <name evidence="2" type="ORF">SAMN05216252_102339</name>
</gene>
<name>A0A239B3L7_9ACTN</name>